<evidence type="ECO:0000313" key="2">
    <source>
        <dbReference type="Proteomes" id="UP000831701"/>
    </source>
</evidence>
<keyword evidence="2" id="KW-1185">Reference proteome</keyword>
<protein>
    <submittedName>
        <fullName evidence="1">Uncharacterized protein</fullName>
    </submittedName>
</protein>
<sequence length="625" mass="66078">GGWSGGEEEAVEESGEQYNISPCVSGHVVIARREISGPQTFCADVAPLGPSSQLALSGLCCTAQGNEKAIKNHEHCGGGAGSHDTMKTSLQVLRCQLLSVLAFLAMPVGLVSSAQELYLSQTSQDSVSMAASHSGPPSAPKPPSLDLHQEGSSSGEWSSIRGTQDSNIILPTVALHPLALLRATQTSSLAHDDSPLHDTNNVTPNTVSTESRENQPLESSSDIVNRGHMHKLVRVPQVHNPVTVSTNQASSSPRSPSTAAPNIDVESAARGPPNPLALMSSSESDRGDTLAAHHVKPQKLSVEEPKDTGRQYVPDVERPSLTSLSRSSVDADPVPGLKLREPAGGAPELPAHHTITLREVHAVNEPPTQQLSLSTLAPVKSQLENLTSTGPTAILSTEPSVNTQNPTITPNNHSATNETTTEEGHGTENALLGHLKGNITAYGGLLSNSSAVEDVPARGNSSESPSTGSGNSSEPLSTGSGNYLIRQVPATTQDPWTPGNSSGPTVDSPLSRMTICLSRMDIVWIVLAISVPVSSCSVLLTVCCMRRKKKSSSQENNLSYWNNAITMDYFSRHAVELPREIHTLESEEHDTCLPPNGDYSGSSVVLVNPFCQETLFINRDKASAI</sequence>
<evidence type="ECO:0000313" key="1">
    <source>
        <dbReference type="EMBL" id="KAI3355379.1"/>
    </source>
</evidence>
<organism evidence="1 2">
    <name type="scientific">Scortum barcoo</name>
    <name type="common">barcoo grunter</name>
    <dbReference type="NCBI Taxonomy" id="214431"/>
    <lineage>
        <taxon>Eukaryota</taxon>
        <taxon>Metazoa</taxon>
        <taxon>Chordata</taxon>
        <taxon>Craniata</taxon>
        <taxon>Vertebrata</taxon>
        <taxon>Euteleostomi</taxon>
        <taxon>Actinopterygii</taxon>
        <taxon>Neopterygii</taxon>
        <taxon>Teleostei</taxon>
        <taxon>Neoteleostei</taxon>
        <taxon>Acanthomorphata</taxon>
        <taxon>Eupercaria</taxon>
        <taxon>Centrarchiformes</taxon>
        <taxon>Terapontoidei</taxon>
        <taxon>Terapontidae</taxon>
        <taxon>Scortum</taxon>
    </lineage>
</organism>
<accession>A0ACB8VIN4</accession>
<gene>
    <name evidence="1" type="ORF">L3Q82_018223</name>
</gene>
<proteinExistence type="predicted"/>
<comment type="caution">
    <text evidence="1">The sequence shown here is derived from an EMBL/GenBank/DDBJ whole genome shotgun (WGS) entry which is preliminary data.</text>
</comment>
<feature type="non-terminal residue" evidence="1">
    <location>
        <position position="1"/>
    </location>
</feature>
<dbReference type="Proteomes" id="UP000831701">
    <property type="component" value="Chromosome 21"/>
</dbReference>
<dbReference type="EMBL" id="CM041551">
    <property type="protein sequence ID" value="KAI3355379.1"/>
    <property type="molecule type" value="Genomic_DNA"/>
</dbReference>
<name>A0ACB8VIN4_9TELE</name>
<reference evidence="1" key="1">
    <citation type="submission" date="2022-04" db="EMBL/GenBank/DDBJ databases">
        <title>Jade perch genome.</title>
        <authorList>
            <person name="Chao B."/>
        </authorList>
    </citation>
    <scope>NUCLEOTIDE SEQUENCE</scope>
    <source>
        <strain evidence="1">CB-2022</strain>
    </source>
</reference>